<evidence type="ECO:0000259" key="2">
    <source>
        <dbReference type="Pfam" id="PF04326"/>
    </source>
</evidence>
<dbReference type="Gene3D" id="6.10.10.130">
    <property type="match status" value="1"/>
</dbReference>
<dbReference type="InterPro" id="IPR036388">
    <property type="entry name" value="WH-like_DNA-bd_sf"/>
</dbReference>
<evidence type="ECO:0000313" key="4">
    <source>
        <dbReference type="Proteomes" id="UP001589750"/>
    </source>
</evidence>
<dbReference type="InterPro" id="IPR038461">
    <property type="entry name" value="Schlafen_AlbA_2_dom_sf"/>
</dbReference>
<dbReference type="RefSeq" id="WP_170215340.1">
    <property type="nucleotide sequence ID" value="NZ_JBHMDG010000034.1"/>
</dbReference>
<dbReference type="Proteomes" id="UP001589750">
    <property type="component" value="Unassembled WGS sequence"/>
</dbReference>
<dbReference type="GO" id="GO:0005524">
    <property type="term" value="F:ATP binding"/>
    <property type="evidence" value="ECO:0007669"/>
    <property type="project" value="UniProtKB-KW"/>
</dbReference>
<dbReference type="Gene3D" id="1.10.10.10">
    <property type="entry name" value="Winged helix-like DNA-binding domain superfamily/Winged helix DNA-binding domain"/>
    <property type="match status" value="1"/>
</dbReference>
<organism evidence="3 4">
    <name type="scientific">Nocardioides plantarum</name>
    <dbReference type="NCBI Taxonomy" id="29299"/>
    <lineage>
        <taxon>Bacteria</taxon>
        <taxon>Bacillati</taxon>
        <taxon>Actinomycetota</taxon>
        <taxon>Actinomycetes</taxon>
        <taxon>Propionibacteriales</taxon>
        <taxon>Nocardioidaceae</taxon>
        <taxon>Nocardioides</taxon>
    </lineage>
</organism>
<dbReference type="Pfam" id="PF04326">
    <property type="entry name" value="SLFN_AlbA_2"/>
    <property type="match status" value="1"/>
</dbReference>
<dbReference type="Gene3D" id="3.30.565.60">
    <property type="match status" value="1"/>
</dbReference>
<feature type="region of interest" description="Disordered" evidence="1">
    <location>
        <begin position="37"/>
        <end position="58"/>
    </location>
</feature>
<keyword evidence="3" id="KW-0067">ATP-binding</keyword>
<dbReference type="PANTHER" id="PTHR30595">
    <property type="entry name" value="GLPR-RELATED TRANSCRIPTIONAL REPRESSOR"/>
    <property type="match status" value="1"/>
</dbReference>
<dbReference type="EMBL" id="JBHMDG010000034">
    <property type="protein sequence ID" value="MFB9315320.1"/>
    <property type="molecule type" value="Genomic_DNA"/>
</dbReference>
<keyword evidence="3" id="KW-0547">Nucleotide-binding</keyword>
<keyword evidence="4" id="KW-1185">Reference proteome</keyword>
<dbReference type="InterPro" id="IPR038475">
    <property type="entry name" value="RecG_C_sf"/>
</dbReference>
<dbReference type="Pfam" id="PF13749">
    <property type="entry name" value="HATPase_c_4"/>
    <property type="match status" value="1"/>
</dbReference>
<proteinExistence type="predicted"/>
<dbReference type="InterPro" id="IPR007421">
    <property type="entry name" value="Schlafen_AlbA_2_dom"/>
</dbReference>
<name>A0ABV5KHT4_9ACTN</name>
<feature type="compositionally biased region" description="Basic and acidic residues" evidence="1">
    <location>
        <begin position="37"/>
        <end position="48"/>
    </location>
</feature>
<dbReference type="PANTHER" id="PTHR30595:SF6">
    <property type="entry name" value="SCHLAFEN ALBA-2 DOMAIN-CONTAINING PROTEIN"/>
    <property type="match status" value="1"/>
</dbReference>
<evidence type="ECO:0000256" key="1">
    <source>
        <dbReference type="SAM" id="MobiDB-lite"/>
    </source>
</evidence>
<evidence type="ECO:0000313" key="3">
    <source>
        <dbReference type="EMBL" id="MFB9315320.1"/>
    </source>
</evidence>
<dbReference type="Gene3D" id="3.30.950.30">
    <property type="entry name" value="Schlafen, AAA domain"/>
    <property type="match status" value="1"/>
</dbReference>
<accession>A0ABV5KHT4</accession>
<sequence>MAISFGADPVRAEVRDLLDRIDRGELVDHTVERQRVDLKEEAGRRDASGRPGPGSANNEAAAKKLAGEAACMANTPGGGALIVGVANDGALLGADLDEEWLRQRIYALTDRRLTVDVDVVHVCNTRLLAVVVPTAVEPIRWNNKIHWRVGDSCVEVDASTWHAKRMSQLHYDWSAEESNAPAESVRPQAMGAARDFLLDSGDGGAADLAGSSDMQILRRLNAVTGRGMLTNAGVLAFVGRQAPALDYVHRDYAGGDSTARVRRSDRSLLEELQEVFVTIDANNATRHVQTGLAIGQVRDIPRLAAREAVVNGVAHREWGVPDPTVIEHVGRTLRVTSPGGFFGGVTEANIITHPSQSRNRTLTQLLADLRVAEREGIGVDRMVREMVRVGHQPPDIREINGPYVRVSLVGDALDEAWVGWLGRIQPKDETRDINSLLILRRLVMSGWVDVTVAAPIIQLTVEEARGAILKLAAATVGSIPVLVLVDGVPDGTEPVWRLAPEVLDDLVTADRALGTHRHTPTRSEVARAYARARGRISTTELGSLVGARPNNVGGVLKDLEQEGLLTPSSVTGRGRGFYYRWAGPASG</sequence>
<feature type="domain" description="Schlafen AlbA-2" evidence="2">
    <location>
        <begin position="34"/>
        <end position="156"/>
    </location>
</feature>
<reference evidence="3 4" key="1">
    <citation type="submission" date="2024-09" db="EMBL/GenBank/DDBJ databases">
        <authorList>
            <person name="Sun Q."/>
            <person name="Mori K."/>
        </authorList>
    </citation>
    <scope>NUCLEOTIDE SEQUENCE [LARGE SCALE GENOMIC DNA]</scope>
    <source>
        <strain evidence="3 4">JCM 9626</strain>
    </source>
</reference>
<gene>
    <name evidence="3" type="ORF">ACFFRI_19890</name>
</gene>
<comment type="caution">
    <text evidence="3">The sequence shown here is derived from an EMBL/GenBank/DDBJ whole genome shotgun (WGS) entry which is preliminary data.</text>
</comment>
<protein>
    <submittedName>
        <fullName evidence="3">ATP-binding protein</fullName>
    </submittedName>
</protein>